<dbReference type="RefSeq" id="WP_140009352.1">
    <property type="nucleotide sequence ID" value="NZ_JBHMDG010000034.1"/>
</dbReference>
<gene>
    <name evidence="1" type="ORF">ACFFRI_19845</name>
</gene>
<name>A0ABV5KF10_9ACTN</name>
<keyword evidence="2" id="KW-1185">Reference proteome</keyword>
<evidence type="ECO:0000313" key="2">
    <source>
        <dbReference type="Proteomes" id="UP001589750"/>
    </source>
</evidence>
<reference evidence="1 2" key="1">
    <citation type="submission" date="2024-09" db="EMBL/GenBank/DDBJ databases">
        <authorList>
            <person name="Sun Q."/>
            <person name="Mori K."/>
        </authorList>
    </citation>
    <scope>NUCLEOTIDE SEQUENCE [LARGE SCALE GENOMIC DNA]</scope>
    <source>
        <strain evidence="1 2">JCM 9626</strain>
    </source>
</reference>
<dbReference type="EMBL" id="JBHMDG010000034">
    <property type="protein sequence ID" value="MFB9315311.1"/>
    <property type="molecule type" value="Genomic_DNA"/>
</dbReference>
<comment type="caution">
    <text evidence="1">The sequence shown here is derived from an EMBL/GenBank/DDBJ whole genome shotgun (WGS) entry which is preliminary data.</text>
</comment>
<dbReference type="Proteomes" id="UP001589750">
    <property type="component" value="Unassembled WGS sequence"/>
</dbReference>
<organism evidence="1 2">
    <name type="scientific">Nocardioides plantarum</name>
    <dbReference type="NCBI Taxonomy" id="29299"/>
    <lineage>
        <taxon>Bacteria</taxon>
        <taxon>Bacillati</taxon>
        <taxon>Actinomycetota</taxon>
        <taxon>Actinomycetes</taxon>
        <taxon>Propionibacteriales</taxon>
        <taxon>Nocardioidaceae</taxon>
        <taxon>Nocardioides</taxon>
    </lineage>
</organism>
<proteinExistence type="predicted"/>
<evidence type="ECO:0000313" key="1">
    <source>
        <dbReference type="EMBL" id="MFB9315311.1"/>
    </source>
</evidence>
<sequence>MMTSREAEAALGRWSGLTRRHARRVLAGGLAGEPVRAGQALLHDPVRVHALARRTFVEEDEVDQVAPDLLVLRRDVHAMAPLHEISETLSTGWDFSAYTRVAVRVRIERRGGRLPVVATTAGFVTAGADLLAVTVDDGDSRLTLAEPGGWFDTFRDRRYATGPGRPWWIRGWAPSAT</sequence>
<accession>A0ABV5KF10</accession>
<protein>
    <submittedName>
        <fullName evidence="1">Uncharacterized protein</fullName>
    </submittedName>
</protein>